<sequence length="602" mass="68425">MRSKCIFKPIVRPATAQSLRQIHARPFDRPDENELFLKPPRKTNHLRSHSKQTLVLCKLLVQFWKQPANGDEEALEGHLMLVPSKRTRLLQTHEPAVQLVSFLVRLKQGDLATRVFSTYIHSGLRFSLDALRHLCLVASCLKQPTPLGNLVDEVVHAAPRSKSGVGVVNDLIVQLHFHRRWDAVLRLGSLAFEKNGLTLGAVQYRKTLQSLFHIHQAGRKAFPAESAVRIEGLLETLSLWINAREKAKEALNQYDLSVLIQGLASLLYKIHKREVSIPTQYRSLVINMINILSRGMNHPLSRMSMVEAVLNSQDAARIRMNGHKDPPTPLDSFKPLIHWAAHRRFELIEHEDDAMLVKANKMATRSRIAKILARGSVNTREDYGFFDHLQATVDIQNHLSTAVTGLGGVSANDVFALRLLAIESQKRFTSTLIRLCSRFLQSQSLPELFLLLPYTRHLHDLRTFSRLWRRALFMVVQKGCWDGDLGLKRLLSILVESRPPRWDEATIGEQLFASSSLAENSLRVAIVSISLVAHSTLSMEKVNEWMLDRPLPFREWSHLIDPFIRSLSLPWYEGLKMKEDSQIVADAAKSSHKLLGRMRNVA</sequence>
<dbReference type="Proteomes" id="UP000007148">
    <property type="component" value="Unassembled WGS sequence"/>
</dbReference>
<dbReference type="OrthoDB" id="5578724at2759"/>
<reference evidence="1 2" key="1">
    <citation type="journal article" date="2011" name="PLoS Pathog.">
        <title>Endophytic Life Strategies Decoded by Genome and Transcriptome Analyses of the Mutualistic Root Symbiont Piriformospora indica.</title>
        <authorList>
            <person name="Zuccaro A."/>
            <person name="Lahrmann U."/>
            <person name="Guldener U."/>
            <person name="Langen G."/>
            <person name="Pfiffi S."/>
            <person name="Biedenkopf D."/>
            <person name="Wong P."/>
            <person name="Samans B."/>
            <person name="Grimm C."/>
            <person name="Basiewicz M."/>
            <person name="Murat C."/>
            <person name="Martin F."/>
            <person name="Kogel K.H."/>
        </authorList>
    </citation>
    <scope>NUCLEOTIDE SEQUENCE [LARGE SCALE GENOMIC DNA]</scope>
    <source>
        <strain evidence="1 2">DSM 11827</strain>
    </source>
</reference>
<accession>G4TJ69</accession>
<proteinExistence type="predicted"/>
<evidence type="ECO:0000313" key="1">
    <source>
        <dbReference type="EMBL" id="CCA71362.1"/>
    </source>
</evidence>
<keyword evidence="2" id="KW-1185">Reference proteome</keyword>
<dbReference type="HOGENOM" id="CLU_453488_0_0_1"/>
<evidence type="ECO:0000313" key="2">
    <source>
        <dbReference type="Proteomes" id="UP000007148"/>
    </source>
</evidence>
<protein>
    <submittedName>
        <fullName evidence="1">Uncharacterized protein</fullName>
    </submittedName>
</protein>
<dbReference type="EMBL" id="CAFZ01000116">
    <property type="protein sequence ID" value="CCA71362.1"/>
    <property type="molecule type" value="Genomic_DNA"/>
</dbReference>
<gene>
    <name evidence="1" type="ORF">PIIN_05301</name>
</gene>
<organism evidence="1 2">
    <name type="scientific">Serendipita indica (strain DSM 11827)</name>
    <name type="common">Root endophyte fungus</name>
    <name type="synonym">Piriformospora indica</name>
    <dbReference type="NCBI Taxonomy" id="1109443"/>
    <lineage>
        <taxon>Eukaryota</taxon>
        <taxon>Fungi</taxon>
        <taxon>Dikarya</taxon>
        <taxon>Basidiomycota</taxon>
        <taxon>Agaricomycotina</taxon>
        <taxon>Agaricomycetes</taxon>
        <taxon>Sebacinales</taxon>
        <taxon>Serendipitaceae</taxon>
        <taxon>Serendipita</taxon>
    </lineage>
</organism>
<dbReference type="AlphaFoldDB" id="G4TJ69"/>
<name>G4TJ69_SERID</name>
<comment type="caution">
    <text evidence="1">The sequence shown here is derived from an EMBL/GenBank/DDBJ whole genome shotgun (WGS) entry which is preliminary data.</text>
</comment>
<dbReference type="InParanoid" id="G4TJ69"/>